<protein>
    <submittedName>
        <fullName evidence="2">Uncharacterized protein</fullName>
    </submittedName>
</protein>
<evidence type="ECO:0000256" key="1">
    <source>
        <dbReference type="SAM" id="MobiDB-lite"/>
    </source>
</evidence>
<proteinExistence type="predicted"/>
<sequence>MCAKLHRQHGGGSEEIVRKKPAPPPPRHCEEPLRRSNPESFRGEILDCFAALAMTTWNELALPQPH</sequence>
<name>A0ABY0DV78_9BRAD</name>
<feature type="region of interest" description="Disordered" evidence="1">
    <location>
        <begin position="1"/>
        <end position="36"/>
    </location>
</feature>
<keyword evidence="3" id="KW-1185">Reference proteome</keyword>
<organism evidence="2 3">
    <name type="scientific">Bradyrhizobium zhanjiangense</name>
    <dbReference type="NCBI Taxonomy" id="1325107"/>
    <lineage>
        <taxon>Bacteria</taxon>
        <taxon>Pseudomonadati</taxon>
        <taxon>Pseudomonadota</taxon>
        <taxon>Alphaproteobacteria</taxon>
        <taxon>Hyphomicrobiales</taxon>
        <taxon>Nitrobacteraceae</taxon>
        <taxon>Bradyrhizobium</taxon>
    </lineage>
</organism>
<gene>
    <name evidence="2" type="ORF">EAS62_00815</name>
</gene>
<evidence type="ECO:0000313" key="3">
    <source>
        <dbReference type="Proteomes" id="UP000289946"/>
    </source>
</evidence>
<reference evidence="2 3" key="1">
    <citation type="submission" date="2018-10" db="EMBL/GenBank/DDBJ databases">
        <title>Bradyrhizobium sp. nov., isolated from effective nodules of peanut in China.</title>
        <authorList>
            <person name="Li Y."/>
        </authorList>
    </citation>
    <scope>NUCLEOTIDE SEQUENCE [LARGE SCALE GENOMIC DNA]</scope>
    <source>
        <strain evidence="2 3">CCBAU 51781</strain>
    </source>
</reference>
<feature type="compositionally biased region" description="Basic and acidic residues" evidence="1">
    <location>
        <begin position="27"/>
        <end position="36"/>
    </location>
</feature>
<comment type="caution">
    <text evidence="2">The sequence shown here is derived from an EMBL/GenBank/DDBJ whole genome shotgun (WGS) entry which is preliminary data.</text>
</comment>
<dbReference type="EMBL" id="RDRA01000001">
    <property type="protein sequence ID" value="RXG99763.1"/>
    <property type="molecule type" value="Genomic_DNA"/>
</dbReference>
<accession>A0ABY0DV78</accession>
<evidence type="ECO:0000313" key="2">
    <source>
        <dbReference type="EMBL" id="RXG99763.1"/>
    </source>
</evidence>
<dbReference type="Proteomes" id="UP000289946">
    <property type="component" value="Unassembled WGS sequence"/>
</dbReference>